<comment type="caution">
    <text evidence="12">The sequence shown here is derived from an EMBL/GenBank/DDBJ whole genome shotgun (WGS) entry which is preliminary data.</text>
</comment>
<evidence type="ECO:0000256" key="7">
    <source>
        <dbReference type="ARBA" id="ARBA00023004"/>
    </source>
</evidence>
<dbReference type="InterPro" id="IPR017972">
    <property type="entry name" value="Cyt_P450_CS"/>
</dbReference>
<organism evidence="12 13">
    <name type="scientific">Tetrapyrgos nigripes</name>
    <dbReference type="NCBI Taxonomy" id="182062"/>
    <lineage>
        <taxon>Eukaryota</taxon>
        <taxon>Fungi</taxon>
        <taxon>Dikarya</taxon>
        <taxon>Basidiomycota</taxon>
        <taxon>Agaricomycotina</taxon>
        <taxon>Agaricomycetes</taxon>
        <taxon>Agaricomycetidae</taxon>
        <taxon>Agaricales</taxon>
        <taxon>Marasmiineae</taxon>
        <taxon>Marasmiaceae</taxon>
        <taxon>Tetrapyrgos</taxon>
    </lineage>
</organism>
<protein>
    <recommendedName>
        <fullName evidence="14">Cytochrome P450</fullName>
    </recommendedName>
</protein>
<dbReference type="Gene3D" id="1.10.630.10">
    <property type="entry name" value="Cytochrome P450"/>
    <property type="match status" value="1"/>
</dbReference>
<dbReference type="PRINTS" id="PR00385">
    <property type="entry name" value="P450"/>
</dbReference>
<dbReference type="PRINTS" id="PR00463">
    <property type="entry name" value="EP450I"/>
</dbReference>
<feature type="binding site" description="axial binding residue" evidence="9">
    <location>
        <position position="457"/>
    </location>
    <ligand>
        <name>heme</name>
        <dbReference type="ChEBI" id="CHEBI:30413"/>
    </ligand>
    <ligandPart>
        <name>Fe</name>
        <dbReference type="ChEBI" id="CHEBI:18248"/>
    </ligandPart>
</feature>
<proteinExistence type="inferred from homology"/>
<dbReference type="PROSITE" id="PS00086">
    <property type="entry name" value="CYTOCHROME_P450"/>
    <property type="match status" value="1"/>
</dbReference>
<evidence type="ECO:0000256" key="1">
    <source>
        <dbReference type="ARBA" id="ARBA00001971"/>
    </source>
</evidence>
<keyword evidence="7 9" id="KW-0408">Iron</keyword>
<feature type="transmembrane region" description="Helical" evidence="11">
    <location>
        <begin position="301"/>
        <end position="326"/>
    </location>
</feature>
<evidence type="ECO:0000313" key="13">
    <source>
        <dbReference type="Proteomes" id="UP000559256"/>
    </source>
</evidence>
<dbReference type="CDD" id="cd11065">
    <property type="entry name" value="CYP64-like"/>
    <property type="match status" value="1"/>
</dbReference>
<keyword evidence="11" id="KW-0812">Transmembrane</keyword>
<evidence type="ECO:0000256" key="3">
    <source>
        <dbReference type="ARBA" id="ARBA00010617"/>
    </source>
</evidence>
<dbReference type="GO" id="GO:0004497">
    <property type="term" value="F:monooxygenase activity"/>
    <property type="evidence" value="ECO:0007669"/>
    <property type="project" value="UniProtKB-KW"/>
</dbReference>
<keyword evidence="11" id="KW-0472">Membrane</keyword>
<comment type="similarity">
    <text evidence="3 10">Belongs to the cytochrome P450 family.</text>
</comment>
<evidence type="ECO:0000256" key="11">
    <source>
        <dbReference type="SAM" id="Phobius"/>
    </source>
</evidence>
<dbReference type="InterPro" id="IPR036396">
    <property type="entry name" value="Cyt_P450_sf"/>
</dbReference>
<dbReference type="Pfam" id="PF00067">
    <property type="entry name" value="p450"/>
    <property type="match status" value="1"/>
</dbReference>
<evidence type="ECO:0000256" key="2">
    <source>
        <dbReference type="ARBA" id="ARBA00005179"/>
    </source>
</evidence>
<dbReference type="GO" id="GO:0016705">
    <property type="term" value="F:oxidoreductase activity, acting on paired donors, with incorporation or reduction of molecular oxygen"/>
    <property type="evidence" value="ECO:0007669"/>
    <property type="project" value="InterPro"/>
</dbReference>
<feature type="transmembrane region" description="Helical" evidence="11">
    <location>
        <begin position="6"/>
        <end position="23"/>
    </location>
</feature>
<dbReference type="Proteomes" id="UP000559256">
    <property type="component" value="Unassembled WGS sequence"/>
</dbReference>
<comment type="cofactor">
    <cofactor evidence="1 9">
        <name>heme</name>
        <dbReference type="ChEBI" id="CHEBI:30413"/>
    </cofactor>
</comment>
<keyword evidence="6 10" id="KW-0560">Oxidoreductase</keyword>
<evidence type="ECO:0008006" key="14">
    <source>
        <dbReference type="Google" id="ProtNLM"/>
    </source>
</evidence>
<dbReference type="GO" id="GO:0005506">
    <property type="term" value="F:iron ion binding"/>
    <property type="evidence" value="ECO:0007669"/>
    <property type="project" value="InterPro"/>
</dbReference>
<dbReference type="GO" id="GO:0020037">
    <property type="term" value="F:heme binding"/>
    <property type="evidence" value="ECO:0007669"/>
    <property type="project" value="InterPro"/>
</dbReference>
<keyword evidence="5 9" id="KW-0479">Metal-binding</keyword>
<reference evidence="12 13" key="1">
    <citation type="journal article" date="2020" name="ISME J.">
        <title>Uncovering the hidden diversity of litter-decomposition mechanisms in mushroom-forming fungi.</title>
        <authorList>
            <person name="Floudas D."/>
            <person name="Bentzer J."/>
            <person name="Ahren D."/>
            <person name="Johansson T."/>
            <person name="Persson P."/>
            <person name="Tunlid A."/>
        </authorList>
    </citation>
    <scope>NUCLEOTIDE SEQUENCE [LARGE SCALE GENOMIC DNA]</scope>
    <source>
        <strain evidence="12 13">CBS 291.85</strain>
    </source>
</reference>
<gene>
    <name evidence="12" type="ORF">D9758_009803</name>
</gene>
<dbReference type="SUPFAM" id="SSF48264">
    <property type="entry name" value="Cytochrome P450"/>
    <property type="match status" value="1"/>
</dbReference>
<dbReference type="EMBL" id="JAACJM010000023">
    <property type="protein sequence ID" value="KAF5366453.1"/>
    <property type="molecule type" value="Genomic_DNA"/>
</dbReference>
<keyword evidence="11" id="KW-1133">Transmembrane helix</keyword>
<evidence type="ECO:0000256" key="4">
    <source>
        <dbReference type="ARBA" id="ARBA00022617"/>
    </source>
</evidence>
<evidence type="ECO:0000256" key="6">
    <source>
        <dbReference type="ARBA" id="ARBA00023002"/>
    </source>
</evidence>
<sequence>MVNDNLIFTTLGLACTLALLLLTENYARQRKLKLPLPPGPPKLPIVGNLLNLPRGFEWFTYMRWGKEYHSDIIHLDIAGSSVLVVNTSEAAFELMDRRSALYSSRPLMTMTHELYGWKEDFIFMPYSNLWRECRKLFHQELNPSDAAYHEPNALKASRLLINSILETPEDWRYKFRYMAGTLILSITYGITAQPSSDPFIEAAEVALKSVTEAARPGAFLVDQFPWLRHVPSWFPGASFKKKAREWRMYKDRMTDGPFNVVMKQIAQDTAHQSFLLRAYHSLPHDKSEAEKVKYMREVARLTAVSMFTGGTATTLAAFSSFVLAMVCNPQYQAKAQEELDRVLGSVSLPDFKDRDSLPYVSAIVKEVQRWQPVGPLGIAHLLQGEDIYKGYRIPKNTIIVPNVWAMLHNETVYGPDPNKFNPERFLLLLKDGTNTNLKLNPAIPDPDADFGFGRRVCPGQHVALSSLWICIASVLAVFKLEKAVDEQGNVVEPTGEYIPSSIQNHPAPFKCSITPRSREHEMLIREAGLHADMDLDQPENLTVSS</sequence>
<dbReference type="InterPro" id="IPR050364">
    <property type="entry name" value="Cytochrome_P450_fung"/>
</dbReference>
<dbReference type="InterPro" id="IPR002401">
    <property type="entry name" value="Cyt_P450_E_grp-I"/>
</dbReference>
<dbReference type="AlphaFoldDB" id="A0A8H5GK35"/>
<keyword evidence="4 9" id="KW-0349">Heme</keyword>
<dbReference type="PANTHER" id="PTHR46300">
    <property type="entry name" value="P450, PUTATIVE (EUROFUNG)-RELATED-RELATED"/>
    <property type="match status" value="1"/>
</dbReference>
<accession>A0A8H5GK35</accession>
<evidence type="ECO:0000256" key="9">
    <source>
        <dbReference type="PIRSR" id="PIRSR602401-1"/>
    </source>
</evidence>
<evidence type="ECO:0000256" key="5">
    <source>
        <dbReference type="ARBA" id="ARBA00022723"/>
    </source>
</evidence>
<evidence type="ECO:0000256" key="8">
    <source>
        <dbReference type="ARBA" id="ARBA00023033"/>
    </source>
</evidence>
<evidence type="ECO:0000313" key="12">
    <source>
        <dbReference type="EMBL" id="KAF5366453.1"/>
    </source>
</evidence>
<dbReference type="OrthoDB" id="2789670at2759"/>
<name>A0A8H5GK35_9AGAR</name>
<keyword evidence="13" id="KW-1185">Reference proteome</keyword>
<dbReference type="PANTHER" id="PTHR46300:SF7">
    <property type="entry name" value="P450, PUTATIVE (EUROFUNG)-RELATED"/>
    <property type="match status" value="1"/>
</dbReference>
<comment type="pathway">
    <text evidence="2">Secondary metabolite biosynthesis.</text>
</comment>
<evidence type="ECO:0000256" key="10">
    <source>
        <dbReference type="RuleBase" id="RU000461"/>
    </source>
</evidence>
<keyword evidence="8 10" id="KW-0503">Monooxygenase</keyword>
<dbReference type="InterPro" id="IPR001128">
    <property type="entry name" value="Cyt_P450"/>
</dbReference>